<protein>
    <recommendedName>
        <fullName evidence="1">malate synthase</fullName>
        <ecNumber evidence="1">2.3.3.9</ecNumber>
    </recommendedName>
</protein>
<dbReference type="Gene3D" id="3.20.20.360">
    <property type="entry name" value="Malate synthase, domain 3"/>
    <property type="match status" value="1"/>
</dbReference>
<name>A0ABP1Q0Z5_9HEXA</name>
<accession>A0ABP1Q0Z5</accession>
<proteinExistence type="predicted"/>
<comment type="caution">
    <text evidence="8">The sequence shown here is derived from an EMBL/GenBank/DDBJ whole genome shotgun (WGS) entry which is preliminary data.</text>
</comment>
<dbReference type="InterPro" id="IPR001465">
    <property type="entry name" value="Malate_synthase_TIM"/>
</dbReference>
<dbReference type="InterPro" id="IPR006252">
    <property type="entry name" value="Malate_synthA"/>
</dbReference>
<evidence type="ECO:0000259" key="6">
    <source>
        <dbReference type="Pfam" id="PF01274"/>
    </source>
</evidence>
<keyword evidence="3" id="KW-0816">Tricarboxylic acid cycle</keyword>
<evidence type="ECO:0000313" key="8">
    <source>
        <dbReference type="EMBL" id="CAL8082887.1"/>
    </source>
</evidence>
<dbReference type="InterPro" id="IPR044856">
    <property type="entry name" value="Malate_synth_C_sf"/>
</dbReference>
<reference evidence="8 9" key="1">
    <citation type="submission" date="2024-08" db="EMBL/GenBank/DDBJ databases">
        <authorList>
            <person name="Cucini C."/>
            <person name="Frati F."/>
        </authorList>
    </citation>
    <scope>NUCLEOTIDE SEQUENCE [LARGE SCALE GENOMIC DNA]</scope>
</reference>
<feature type="domain" description="Malate synthase TIM barrel" evidence="6">
    <location>
        <begin position="159"/>
        <end position="402"/>
    </location>
</feature>
<dbReference type="SUPFAM" id="SSF51645">
    <property type="entry name" value="Malate synthase G"/>
    <property type="match status" value="1"/>
</dbReference>
<evidence type="ECO:0000256" key="4">
    <source>
        <dbReference type="ARBA" id="ARBA00022679"/>
    </source>
</evidence>
<dbReference type="PANTHER" id="PTHR42902">
    <property type="entry name" value="MALATE SYNTHASE"/>
    <property type="match status" value="1"/>
</dbReference>
<dbReference type="EMBL" id="CAXLJM020000016">
    <property type="protein sequence ID" value="CAL8082887.1"/>
    <property type="molecule type" value="Genomic_DNA"/>
</dbReference>
<dbReference type="PANTHER" id="PTHR42902:SF2">
    <property type="entry name" value="MALATE SYNTHASE"/>
    <property type="match status" value="1"/>
</dbReference>
<sequence length="537" mass="60286">MNCLPRKKVEIASAPANLSNQFLEIFTPDCICFLTDLVSNFESSVAELLRIRKYKKLDLESSDELPTFPEPIKNGDWKIPALPPRLQCQHLGLGDVSPSNPLHFISALTSGVNGVQVDFDDGHCPTWSNTITGLHNVISFTKGAFHSDEVPPLEKAPLLLLRPRAWNMDEHNIFIGGKATPGPLVDFGILIYHIGLKLTEQNVGPYFFLSKVERASEAKLWNEIFTWSEAKLGLEHGTIKASVLIENILACFEAENILYELREHSFGLNCGIWDYAASIIAKFGHRAGFVIPERSKYVSMEKHFIKSYINHVIKTCHQHGAPATSGMAALTLSHSDIDKRIEITRRVCEGKKNEIEAGVDGFLVYDSQLVPALSSLWLGRPPNQIDSEQKNATEITREDLLQLPVGEVTLNGLKHNVRVGIQFIYSWLHNGVGNFILDGAVEDSATAEIARSQIWQWIYHQVPLEGDTRRLVTKTLVKQCIDELYKHATIKSSTNTEDTFMKQACQILLEVVTASEFPEYITTYLYNHSYFRAAHSQ</sequence>
<dbReference type="Pfam" id="PF20659">
    <property type="entry name" value="MS_C"/>
    <property type="match status" value="1"/>
</dbReference>
<evidence type="ECO:0000256" key="5">
    <source>
        <dbReference type="ARBA" id="ARBA00047918"/>
    </source>
</evidence>
<keyword evidence="9" id="KW-1185">Reference proteome</keyword>
<dbReference type="PIRSF" id="PIRSF001363">
    <property type="entry name" value="Malate_synth"/>
    <property type="match status" value="1"/>
</dbReference>
<gene>
    <name evidence="8" type="ORF">ODALV1_LOCUS5342</name>
</gene>
<feature type="domain" description="Malate synthase C-terminal" evidence="7">
    <location>
        <begin position="408"/>
        <end position="528"/>
    </location>
</feature>
<organism evidence="8 9">
    <name type="scientific">Orchesella dallaii</name>
    <dbReference type="NCBI Taxonomy" id="48710"/>
    <lineage>
        <taxon>Eukaryota</taxon>
        <taxon>Metazoa</taxon>
        <taxon>Ecdysozoa</taxon>
        <taxon>Arthropoda</taxon>
        <taxon>Hexapoda</taxon>
        <taxon>Collembola</taxon>
        <taxon>Entomobryomorpha</taxon>
        <taxon>Entomobryoidea</taxon>
        <taxon>Orchesellidae</taxon>
        <taxon>Orchesellinae</taxon>
        <taxon>Orchesella</taxon>
    </lineage>
</organism>
<evidence type="ECO:0000256" key="1">
    <source>
        <dbReference type="ARBA" id="ARBA00012636"/>
    </source>
</evidence>
<evidence type="ECO:0000259" key="7">
    <source>
        <dbReference type="Pfam" id="PF20659"/>
    </source>
</evidence>
<dbReference type="InterPro" id="IPR046363">
    <property type="entry name" value="MS_N_TIM-barrel_dom"/>
</dbReference>
<evidence type="ECO:0000256" key="3">
    <source>
        <dbReference type="ARBA" id="ARBA00022532"/>
    </source>
</evidence>
<keyword evidence="4" id="KW-0808">Transferase</keyword>
<dbReference type="InterPro" id="IPR048355">
    <property type="entry name" value="MS_C"/>
</dbReference>
<dbReference type="Gene3D" id="1.20.1220.12">
    <property type="entry name" value="Malate synthase, domain III"/>
    <property type="match status" value="1"/>
</dbReference>
<dbReference type="EC" id="2.3.3.9" evidence="1"/>
<evidence type="ECO:0000256" key="2">
    <source>
        <dbReference type="ARBA" id="ARBA00022435"/>
    </source>
</evidence>
<dbReference type="Pfam" id="PF01274">
    <property type="entry name" value="MS_TIM-barrel"/>
    <property type="match status" value="1"/>
</dbReference>
<keyword evidence="2" id="KW-0329">Glyoxylate bypass</keyword>
<evidence type="ECO:0000313" key="9">
    <source>
        <dbReference type="Proteomes" id="UP001642540"/>
    </source>
</evidence>
<dbReference type="Proteomes" id="UP001642540">
    <property type="component" value="Unassembled WGS sequence"/>
</dbReference>
<dbReference type="InterPro" id="IPR011076">
    <property type="entry name" value="Malate_synth_sf"/>
</dbReference>
<comment type="catalytic activity">
    <reaction evidence="5">
        <text>glyoxylate + acetyl-CoA + H2O = (S)-malate + CoA + H(+)</text>
        <dbReference type="Rhea" id="RHEA:18181"/>
        <dbReference type="ChEBI" id="CHEBI:15377"/>
        <dbReference type="ChEBI" id="CHEBI:15378"/>
        <dbReference type="ChEBI" id="CHEBI:15589"/>
        <dbReference type="ChEBI" id="CHEBI:36655"/>
        <dbReference type="ChEBI" id="CHEBI:57287"/>
        <dbReference type="ChEBI" id="CHEBI:57288"/>
        <dbReference type="EC" id="2.3.3.9"/>
    </reaction>
</comment>